<keyword evidence="6" id="KW-1185">Reference proteome</keyword>
<dbReference type="Pfam" id="PF12697">
    <property type="entry name" value="Abhydrolase_6"/>
    <property type="match status" value="1"/>
</dbReference>
<organism evidence="5 6">
    <name type="scientific">Kocuria rhizophila</name>
    <dbReference type="NCBI Taxonomy" id="72000"/>
    <lineage>
        <taxon>Bacteria</taxon>
        <taxon>Bacillati</taxon>
        <taxon>Actinomycetota</taxon>
        <taxon>Actinomycetes</taxon>
        <taxon>Micrococcales</taxon>
        <taxon>Micrococcaceae</taxon>
        <taxon>Kocuria</taxon>
    </lineage>
</organism>
<name>A0AAX2SEG4_KOCRH</name>
<dbReference type="AlphaFoldDB" id="A0AAX2SEG4"/>
<evidence type="ECO:0000313" key="6">
    <source>
        <dbReference type="Proteomes" id="UP000298017"/>
    </source>
</evidence>
<sequence>MSSDLQRHDSLNLPGTSSVGVLVLHGFSSTTASVADWARAIHTATDAAGAAPGVRVPLLPGHGTHWQDLAAQPWQAWRDAVDEHYWQLRQRHEHVVVCGLSMGGALALHTAARREVAGVLLVNPALSLVNRAARFSRVLASAVPSYAGIGSDIRKESVLESAYDRTPLAAVAQLNVLMHRTVQMLPAVTAPAIVFRSEVDHVVSGASADLVAQRTRGPVRVVPLPDSYHVATLDHDAPLVEQTSRDAVQRVCRGLPLLPETA</sequence>
<evidence type="ECO:0000256" key="3">
    <source>
        <dbReference type="PIRSR" id="PIRSR017388-3"/>
    </source>
</evidence>
<dbReference type="Gene3D" id="3.40.50.1820">
    <property type="entry name" value="alpha/beta hydrolase"/>
    <property type="match status" value="1"/>
</dbReference>
<dbReference type="Proteomes" id="UP000298017">
    <property type="component" value="Unassembled WGS sequence"/>
</dbReference>
<evidence type="ECO:0000256" key="2">
    <source>
        <dbReference type="PIRSR" id="PIRSR017388-2"/>
    </source>
</evidence>
<dbReference type="SUPFAM" id="SSF53474">
    <property type="entry name" value="alpha/beta-Hydrolases"/>
    <property type="match status" value="1"/>
</dbReference>
<accession>A0AAX2SEG4</accession>
<dbReference type="PIRSF" id="PIRSF017388">
    <property type="entry name" value="Esterase_lipase"/>
    <property type="match status" value="1"/>
</dbReference>
<dbReference type="EMBL" id="SPNK01000004">
    <property type="protein sequence ID" value="TFI02039.1"/>
    <property type="molecule type" value="Genomic_DNA"/>
</dbReference>
<comment type="caution">
    <text evidence="5">The sequence shown here is derived from an EMBL/GenBank/DDBJ whole genome shotgun (WGS) entry which is preliminary data.</text>
</comment>
<dbReference type="InterPro" id="IPR000073">
    <property type="entry name" value="AB_hydrolase_1"/>
</dbReference>
<feature type="binding site" evidence="2">
    <location>
        <position position="102"/>
    </location>
    <ligand>
        <name>substrate</name>
    </ligand>
</feature>
<feature type="active site" description="Nucleophile" evidence="1">
    <location>
        <position position="101"/>
    </location>
</feature>
<feature type="active site" description="Charge relay system" evidence="1">
    <location>
        <position position="229"/>
    </location>
</feature>
<dbReference type="GO" id="GO:0052689">
    <property type="term" value="F:carboxylic ester hydrolase activity"/>
    <property type="evidence" value="ECO:0007669"/>
    <property type="project" value="InterPro"/>
</dbReference>
<reference evidence="5 6" key="1">
    <citation type="submission" date="2019-03" db="EMBL/GenBank/DDBJ databases">
        <title>Genome Sequencing and Assembly of Various Microbes Isolated from Alder Root Nodule.</title>
        <authorList>
            <person name="Swanson E."/>
            <person name="Sevigny J.L."/>
            <person name="Pesce C."/>
            <person name="Davis I."/>
            <person name="Kleiner V."/>
            <person name="Tisa L."/>
        </authorList>
    </citation>
    <scope>NUCLEOTIDE SEQUENCE [LARGE SCALE GENOMIC DNA]</scope>
    <source>
        <strain evidence="5 6">4R-31</strain>
    </source>
</reference>
<dbReference type="InterPro" id="IPR012354">
    <property type="entry name" value="Esterase_lipase"/>
</dbReference>
<protein>
    <submittedName>
        <fullName evidence="5">Alpha/beta fold hydrolase</fullName>
    </submittedName>
</protein>
<dbReference type="InterPro" id="IPR029058">
    <property type="entry name" value="AB_hydrolase_fold"/>
</dbReference>
<feature type="binding site" evidence="2">
    <location>
        <position position="27"/>
    </location>
    <ligand>
        <name>substrate</name>
    </ligand>
</feature>
<proteinExistence type="predicted"/>
<evidence type="ECO:0000313" key="5">
    <source>
        <dbReference type="EMBL" id="TFI02039.1"/>
    </source>
</evidence>
<gene>
    <name evidence="5" type="ORF">E4P33_05740</name>
</gene>
<feature type="active site" description="Charge relay system" evidence="1">
    <location>
        <position position="200"/>
    </location>
</feature>
<dbReference type="RefSeq" id="WP_135010504.1">
    <property type="nucleotide sequence ID" value="NZ_JAKRED010000013.1"/>
</dbReference>
<keyword evidence="5" id="KW-0378">Hydrolase</keyword>
<evidence type="ECO:0000256" key="1">
    <source>
        <dbReference type="PIRSR" id="PIRSR017388-1"/>
    </source>
</evidence>
<evidence type="ECO:0000259" key="4">
    <source>
        <dbReference type="Pfam" id="PF12697"/>
    </source>
</evidence>
<feature type="domain" description="AB hydrolase-1" evidence="4">
    <location>
        <begin position="21"/>
        <end position="241"/>
    </location>
</feature>
<feature type="site" description="Important for substrate specificity" evidence="3">
    <location>
        <position position="149"/>
    </location>
</feature>